<dbReference type="InterPro" id="IPR001387">
    <property type="entry name" value="Cro/C1-type_HTH"/>
</dbReference>
<evidence type="ECO:0000313" key="2">
    <source>
        <dbReference type="EMBL" id="SDR70309.1"/>
    </source>
</evidence>
<dbReference type="InterPro" id="IPR010982">
    <property type="entry name" value="Lambda_DNA-bd_dom_sf"/>
</dbReference>
<reference evidence="2 3" key="1">
    <citation type="submission" date="2016-10" db="EMBL/GenBank/DDBJ databases">
        <authorList>
            <person name="de Groot N.N."/>
        </authorList>
    </citation>
    <scope>NUCLEOTIDE SEQUENCE [LARGE SCALE GENOMIC DNA]</scope>
    <source>
        <strain evidence="2 3">DSM 22024</strain>
    </source>
</reference>
<dbReference type="GO" id="GO:0003677">
    <property type="term" value="F:DNA binding"/>
    <property type="evidence" value="ECO:0007669"/>
    <property type="project" value="InterPro"/>
</dbReference>
<dbReference type="SUPFAM" id="SSF47413">
    <property type="entry name" value="lambda repressor-like DNA-binding domains"/>
    <property type="match status" value="1"/>
</dbReference>
<name>A0A1H1L8U0_9ACTN</name>
<dbReference type="EMBL" id="LT629732">
    <property type="protein sequence ID" value="SDR70309.1"/>
    <property type="molecule type" value="Genomic_DNA"/>
</dbReference>
<proteinExistence type="predicted"/>
<gene>
    <name evidence="2" type="ORF">SAMN04489717_0156</name>
</gene>
<evidence type="ECO:0000259" key="1">
    <source>
        <dbReference type="PROSITE" id="PS50943"/>
    </source>
</evidence>
<feature type="domain" description="HTH cro/C1-type" evidence="1">
    <location>
        <begin position="26"/>
        <end position="61"/>
    </location>
</feature>
<dbReference type="Gene3D" id="1.10.260.40">
    <property type="entry name" value="lambda repressor-like DNA-binding domains"/>
    <property type="match status" value="1"/>
</dbReference>
<dbReference type="STRING" id="117157.SAMN04489717_0156"/>
<dbReference type="Pfam" id="PF01381">
    <property type="entry name" value="HTH_3"/>
    <property type="match status" value="1"/>
</dbReference>
<dbReference type="Proteomes" id="UP000198983">
    <property type="component" value="Chromosome I"/>
</dbReference>
<organism evidence="2 3">
    <name type="scientific">Actinopolymorpha singaporensis</name>
    <dbReference type="NCBI Taxonomy" id="117157"/>
    <lineage>
        <taxon>Bacteria</taxon>
        <taxon>Bacillati</taxon>
        <taxon>Actinomycetota</taxon>
        <taxon>Actinomycetes</taxon>
        <taxon>Propionibacteriales</taxon>
        <taxon>Actinopolymorphaceae</taxon>
        <taxon>Actinopolymorpha</taxon>
    </lineage>
</organism>
<protein>
    <submittedName>
        <fullName evidence="2">Helix-turn-helix domain-containing protein</fullName>
    </submittedName>
</protein>
<evidence type="ECO:0000313" key="3">
    <source>
        <dbReference type="Proteomes" id="UP000198983"/>
    </source>
</evidence>
<keyword evidence="3" id="KW-1185">Reference proteome</keyword>
<sequence length="66" mass="7426">MVGRMSPVVKKNTSLEDVGMEMSKVLRGRRRELGLSQAQLAQAAGVHMRQIRRYEAGDQQPLFPSQ</sequence>
<dbReference type="PROSITE" id="PS50943">
    <property type="entry name" value="HTH_CROC1"/>
    <property type="match status" value="1"/>
</dbReference>
<accession>A0A1H1L8U0</accession>
<dbReference type="AlphaFoldDB" id="A0A1H1L8U0"/>
<dbReference type="CDD" id="cd00093">
    <property type="entry name" value="HTH_XRE"/>
    <property type="match status" value="1"/>
</dbReference>